<dbReference type="PANTHER" id="PTHR35121:SF4">
    <property type="entry name" value="SWIM-TYPE DOMAIN-CONTAINING PROTEIN"/>
    <property type="match status" value="1"/>
</dbReference>
<proteinExistence type="predicted"/>
<organism evidence="1 2">
    <name type="scientific">Quercus rubra</name>
    <name type="common">Northern red oak</name>
    <name type="synonym">Quercus borealis</name>
    <dbReference type="NCBI Taxonomy" id="3512"/>
    <lineage>
        <taxon>Eukaryota</taxon>
        <taxon>Viridiplantae</taxon>
        <taxon>Streptophyta</taxon>
        <taxon>Embryophyta</taxon>
        <taxon>Tracheophyta</taxon>
        <taxon>Spermatophyta</taxon>
        <taxon>Magnoliopsida</taxon>
        <taxon>eudicotyledons</taxon>
        <taxon>Gunneridae</taxon>
        <taxon>Pentapetalae</taxon>
        <taxon>rosids</taxon>
        <taxon>fabids</taxon>
        <taxon>Fagales</taxon>
        <taxon>Fagaceae</taxon>
        <taxon>Quercus</taxon>
    </lineage>
</organism>
<evidence type="ECO:0000313" key="2">
    <source>
        <dbReference type="Proteomes" id="UP001324115"/>
    </source>
</evidence>
<keyword evidence="2" id="KW-1185">Reference proteome</keyword>
<protein>
    <submittedName>
        <fullName evidence="1">Uncharacterized protein</fullName>
    </submittedName>
</protein>
<name>A0AAN7G0Z5_QUERU</name>
<dbReference type="EMBL" id="JAXUIC010000002">
    <property type="protein sequence ID" value="KAK4604627.1"/>
    <property type="molecule type" value="Genomic_DNA"/>
</dbReference>
<sequence length="107" mass="11733">MATGAAQMMPQCIFNGSLSMQDKEIEQRPYHRNCSCALHKSKGVCSNPCPQQSKILFPKKQSWTNYSLSTAASKLSGPSSLVDKLLVRNKEDANGTLSQKIEFIVGP</sequence>
<comment type="caution">
    <text evidence="1">The sequence shown here is derived from an EMBL/GenBank/DDBJ whole genome shotgun (WGS) entry which is preliminary data.</text>
</comment>
<dbReference type="PANTHER" id="PTHR35121">
    <property type="entry name" value="HOMEODOMAIN PROTEIN 8, PUTATIVE-RELATED"/>
    <property type="match status" value="1"/>
</dbReference>
<gene>
    <name evidence="1" type="ORF">RGQ29_012908</name>
</gene>
<dbReference type="Proteomes" id="UP001324115">
    <property type="component" value="Unassembled WGS sequence"/>
</dbReference>
<dbReference type="AlphaFoldDB" id="A0AAN7G0Z5"/>
<evidence type="ECO:0000313" key="1">
    <source>
        <dbReference type="EMBL" id="KAK4604627.1"/>
    </source>
</evidence>
<reference evidence="1 2" key="1">
    <citation type="journal article" date="2023" name="G3 (Bethesda)">
        <title>A haplotype-resolved chromosome-scale genome for Quercus rubra L. provides insights into the genetics of adaptive traits for red oak species.</title>
        <authorList>
            <person name="Kapoor B."/>
            <person name="Jenkins J."/>
            <person name="Schmutz J."/>
            <person name="Zhebentyayeva T."/>
            <person name="Kuelheim C."/>
            <person name="Coggeshall M."/>
            <person name="Heim C."/>
            <person name="Lasky J.R."/>
            <person name="Leites L."/>
            <person name="Islam-Faridi N."/>
            <person name="Romero-Severson J."/>
            <person name="DeLeo V.L."/>
            <person name="Lucas S.M."/>
            <person name="Lazic D."/>
            <person name="Gailing O."/>
            <person name="Carlson J."/>
            <person name="Staton M."/>
        </authorList>
    </citation>
    <scope>NUCLEOTIDE SEQUENCE [LARGE SCALE GENOMIC DNA]</scope>
    <source>
        <strain evidence="1">Pseudo-F2</strain>
    </source>
</reference>
<accession>A0AAN7G0Z5</accession>